<evidence type="ECO:0000256" key="5">
    <source>
        <dbReference type="ARBA" id="ARBA00023002"/>
    </source>
</evidence>
<dbReference type="InterPro" id="IPR002401">
    <property type="entry name" value="Cyt_P450_E_grp-I"/>
</dbReference>
<keyword evidence="4 8" id="KW-0479">Metal-binding</keyword>
<dbReference type="GO" id="GO:0016705">
    <property type="term" value="F:oxidoreductase activity, acting on paired donors, with incorporation or reduction of molecular oxygen"/>
    <property type="evidence" value="ECO:0007669"/>
    <property type="project" value="InterPro"/>
</dbReference>
<accession>A0AAE1F349</accession>
<evidence type="ECO:0008006" key="12">
    <source>
        <dbReference type="Google" id="ProtNLM"/>
    </source>
</evidence>
<dbReference type="InterPro" id="IPR001128">
    <property type="entry name" value="Cyt_P450"/>
</dbReference>
<evidence type="ECO:0000256" key="3">
    <source>
        <dbReference type="ARBA" id="ARBA00022617"/>
    </source>
</evidence>
<proteinExistence type="inferred from homology"/>
<dbReference type="InterPro" id="IPR017972">
    <property type="entry name" value="Cyt_P450_CS"/>
</dbReference>
<evidence type="ECO:0000256" key="6">
    <source>
        <dbReference type="ARBA" id="ARBA00023004"/>
    </source>
</evidence>
<evidence type="ECO:0000256" key="2">
    <source>
        <dbReference type="ARBA" id="ARBA00010617"/>
    </source>
</evidence>
<evidence type="ECO:0000256" key="1">
    <source>
        <dbReference type="ARBA" id="ARBA00001971"/>
    </source>
</evidence>
<keyword evidence="6 8" id="KW-0408">Iron</keyword>
<keyword evidence="5 9" id="KW-0560">Oxidoreductase</keyword>
<dbReference type="PANTHER" id="PTHR24279:SF120">
    <property type="entry name" value="CYTOCHROME P450"/>
    <property type="match status" value="1"/>
</dbReference>
<feature type="binding site" description="axial binding residue" evidence="8">
    <location>
        <position position="512"/>
    </location>
    <ligand>
        <name>heme</name>
        <dbReference type="ChEBI" id="CHEBI:30413"/>
    </ligand>
    <ligandPart>
        <name>Fe</name>
        <dbReference type="ChEBI" id="CHEBI:18248"/>
    </ligandPart>
</feature>
<dbReference type="GO" id="GO:0020037">
    <property type="term" value="F:heme binding"/>
    <property type="evidence" value="ECO:0007669"/>
    <property type="project" value="InterPro"/>
</dbReference>
<gene>
    <name evidence="10" type="ORF">Pcinc_027854</name>
</gene>
<dbReference type="InterPro" id="IPR050479">
    <property type="entry name" value="CYP11_CYP27_families"/>
</dbReference>
<dbReference type="GO" id="GO:0005506">
    <property type="term" value="F:iron ion binding"/>
    <property type="evidence" value="ECO:0007669"/>
    <property type="project" value="InterPro"/>
</dbReference>
<dbReference type="PRINTS" id="PR00385">
    <property type="entry name" value="P450"/>
</dbReference>
<dbReference type="InterPro" id="IPR036396">
    <property type="entry name" value="Cyt_P450_sf"/>
</dbReference>
<dbReference type="Pfam" id="PF00067">
    <property type="entry name" value="p450"/>
    <property type="match status" value="1"/>
</dbReference>
<dbReference type="FunFam" id="1.10.630.10:FF:000006">
    <property type="entry name" value="Cytochrome P450 302a1, mitochondrial"/>
    <property type="match status" value="1"/>
</dbReference>
<evidence type="ECO:0000256" key="7">
    <source>
        <dbReference type="ARBA" id="ARBA00023033"/>
    </source>
</evidence>
<dbReference type="AlphaFoldDB" id="A0AAE1F349"/>
<evidence type="ECO:0000313" key="11">
    <source>
        <dbReference type="Proteomes" id="UP001286313"/>
    </source>
</evidence>
<dbReference type="CDD" id="cd11054">
    <property type="entry name" value="CYP24A1-like"/>
    <property type="match status" value="1"/>
</dbReference>
<dbReference type="SUPFAM" id="SSF48264">
    <property type="entry name" value="Cytochrome P450"/>
    <property type="match status" value="1"/>
</dbReference>
<dbReference type="Gene3D" id="1.10.630.10">
    <property type="entry name" value="Cytochrome P450"/>
    <property type="match status" value="1"/>
</dbReference>
<keyword evidence="11" id="KW-1185">Reference proteome</keyword>
<reference evidence="10" key="1">
    <citation type="submission" date="2023-10" db="EMBL/GenBank/DDBJ databases">
        <title>Genome assemblies of two species of porcelain crab, Petrolisthes cinctipes and Petrolisthes manimaculis (Anomura: Porcellanidae).</title>
        <authorList>
            <person name="Angst P."/>
        </authorList>
    </citation>
    <scope>NUCLEOTIDE SEQUENCE</scope>
    <source>
        <strain evidence="10">PB745_01</strain>
        <tissue evidence="10">Gill</tissue>
    </source>
</reference>
<dbReference type="PRINTS" id="PR00463">
    <property type="entry name" value="EP450I"/>
</dbReference>
<evidence type="ECO:0000313" key="10">
    <source>
        <dbReference type="EMBL" id="KAK3866624.1"/>
    </source>
</evidence>
<organism evidence="10 11">
    <name type="scientific">Petrolisthes cinctipes</name>
    <name type="common">Flat porcelain crab</name>
    <dbReference type="NCBI Taxonomy" id="88211"/>
    <lineage>
        <taxon>Eukaryota</taxon>
        <taxon>Metazoa</taxon>
        <taxon>Ecdysozoa</taxon>
        <taxon>Arthropoda</taxon>
        <taxon>Crustacea</taxon>
        <taxon>Multicrustacea</taxon>
        <taxon>Malacostraca</taxon>
        <taxon>Eumalacostraca</taxon>
        <taxon>Eucarida</taxon>
        <taxon>Decapoda</taxon>
        <taxon>Pleocyemata</taxon>
        <taxon>Anomura</taxon>
        <taxon>Galatheoidea</taxon>
        <taxon>Porcellanidae</taxon>
        <taxon>Petrolisthes</taxon>
    </lineage>
</organism>
<sequence>MTGRAVTRRENTFSEARLTSAEKIKANMYQTLNQSVARRVITLGSPQHLRLGQVLSMPLSHQQAQTATTAAAAPAPQQAIKSWKEIPGPTDWPVLGAIPYFVQNVATKKLEAKTAHEFFMKQSDIFGPIWKMKIPGDPPIVLVSRPEDCEIMTRATMDNPQRPPMLSIESVRKNAVDNYFEGAASVFISNGEEWQRVRSHFQTPMMKPSNITPFITAMDQVTLEFTDRMAALQEEHGELPSNFQNELYKWGLESVGLVALNRRLGCLDPVPNSDALSSITLVNRIFSLVDYLDMKNRMWRFLPFRIKKLKELQQVYDEFVRLTDRNIQDTEASLMSKAKDTERELTLLEMFLLKPGVSRKEVVTMILDMFFAGIDTTSHTVAFAMYLLARNPEVQARLQEEIDSVLVDNRRGELTAHHLAQLSYLKAVVRETFRFFPLGLGFARTLDRDIVLCGYHVPKGTNVLAMNLSMGWDESLFPRAGEFLPERWLRHKPLGPIHPYASLPFGAGTRMCIGRRIAEQEMYIFLTRVMQRFNVDYKYENINIEQRLVFMPSKPLRFNLTERY</sequence>
<keyword evidence="7 9" id="KW-0503">Monooxygenase</keyword>
<dbReference type="GO" id="GO:0004497">
    <property type="term" value="F:monooxygenase activity"/>
    <property type="evidence" value="ECO:0007669"/>
    <property type="project" value="UniProtKB-KW"/>
</dbReference>
<dbReference type="PANTHER" id="PTHR24279">
    <property type="entry name" value="CYTOCHROME P450"/>
    <property type="match status" value="1"/>
</dbReference>
<protein>
    <recommendedName>
        <fullName evidence="12">Cytochrome P450</fullName>
    </recommendedName>
</protein>
<name>A0AAE1F349_PETCI</name>
<comment type="cofactor">
    <cofactor evidence="1 8">
        <name>heme</name>
        <dbReference type="ChEBI" id="CHEBI:30413"/>
    </cofactor>
</comment>
<comment type="similarity">
    <text evidence="2 9">Belongs to the cytochrome P450 family.</text>
</comment>
<dbReference type="Proteomes" id="UP001286313">
    <property type="component" value="Unassembled WGS sequence"/>
</dbReference>
<comment type="caution">
    <text evidence="10">The sequence shown here is derived from an EMBL/GenBank/DDBJ whole genome shotgun (WGS) entry which is preliminary data.</text>
</comment>
<evidence type="ECO:0000256" key="8">
    <source>
        <dbReference type="PIRSR" id="PIRSR602401-1"/>
    </source>
</evidence>
<evidence type="ECO:0000256" key="9">
    <source>
        <dbReference type="RuleBase" id="RU000461"/>
    </source>
</evidence>
<keyword evidence="3 8" id="KW-0349">Heme</keyword>
<dbReference type="EMBL" id="JAWQEG010003364">
    <property type="protein sequence ID" value="KAK3866624.1"/>
    <property type="molecule type" value="Genomic_DNA"/>
</dbReference>
<evidence type="ECO:0000256" key="4">
    <source>
        <dbReference type="ARBA" id="ARBA00022723"/>
    </source>
</evidence>
<dbReference type="PROSITE" id="PS00086">
    <property type="entry name" value="CYTOCHROME_P450"/>
    <property type="match status" value="1"/>
</dbReference>